<organism evidence="2 3">
    <name type="scientific">Agrobacterium vitis</name>
    <name type="common">Rhizobium vitis</name>
    <dbReference type="NCBI Taxonomy" id="373"/>
    <lineage>
        <taxon>Bacteria</taxon>
        <taxon>Pseudomonadati</taxon>
        <taxon>Pseudomonadota</taxon>
        <taxon>Alphaproteobacteria</taxon>
        <taxon>Hyphomicrobiales</taxon>
        <taxon>Rhizobiaceae</taxon>
        <taxon>Rhizobium/Agrobacterium group</taxon>
        <taxon>Agrobacterium</taxon>
    </lineage>
</organism>
<evidence type="ECO:0000313" key="1">
    <source>
        <dbReference type="EMBL" id="MBF2715451.1"/>
    </source>
</evidence>
<name>A0AAE5AUI3_AGRVI</name>
<reference evidence="1" key="2">
    <citation type="submission" date="2020-11" db="EMBL/GenBank/DDBJ databases">
        <title>Agrobacterium vitis strain K377 genome.</title>
        <authorList>
            <person name="Xi H."/>
        </authorList>
    </citation>
    <scope>NUCLEOTIDE SEQUENCE</scope>
    <source>
        <strain evidence="1">K377</strain>
    </source>
</reference>
<gene>
    <name evidence="2" type="ORF">GOZ95_02515</name>
    <name evidence="1" type="ORF">IEI95_014625</name>
</gene>
<comment type="caution">
    <text evidence="2">The sequence shown here is derived from an EMBL/GenBank/DDBJ whole genome shotgun (WGS) entry which is preliminary data.</text>
</comment>
<dbReference type="EMBL" id="WPHM01000001">
    <property type="protein sequence ID" value="MUZ56331.1"/>
    <property type="molecule type" value="Genomic_DNA"/>
</dbReference>
<reference evidence="2 3" key="1">
    <citation type="submission" date="2019-12" db="EMBL/GenBank/DDBJ databases">
        <title>Whole-genome sequencing of Allorhizobium vitis.</title>
        <authorList>
            <person name="Gan H.M."/>
            <person name="Szegedi E."/>
            <person name="Burr T."/>
            <person name="Savka M.A."/>
        </authorList>
    </citation>
    <scope>NUCLEOTIDE SEQUENCE [LARGE SCALE GENOMIC DNA]</scope>
    <source>
        <strain evidence="2 3">CG989</strain>
    </source>
</reference>
<dbReference type="RefSeq" id="WP_156534527.1">
    <property type="nucleotide sequence ID" value="NZ_JABAEJ010000001.1"/>
</dbReference>
<dbReference type="EMBL" id="JACXXJ020000005">
    <property type="protein sequence ID" value="MBF2715451.1"/>
    <property type="molecule type" value="Genomic_DNA"/>
</dbReference>
<dbReference type="AlphaFoldDB" id="A0AAE5AUI3"/>
<sequence>MLQASSVGYDECRDNFCDVTQVEAVLKTYFKTGRSNQFCQLAFYLCVGG</sequence>
<dbReference type="Proteomes" id="UP000655037">
    <property type="component" value="Unassembled WGS sequence"/>
</dbReference>
<dbReference type="Proteomes" id="UP000436692">
    <property type="component" value="Unassembled WGS sequence"/>
</dbReference>
<evidence type="ECO:0000313" key="3">
    <source>
        <dbReference type="Proteomes" id="UP000436692"/>
    </source>
</evidence>
<accession>A0AAE5AUI3</accession>
<evidence type="ECO:0000313" key="2">
    <source>
        <dbReference type="EMBL" id="MUZ56331.1"/>
    </source>
</evidence>
<proteinExistence type="predicted"/>
<protein>
    <submittedName>
        <fullName evidence="2">Uncharacterized protein</fullName>
    </submittedName>
</protein>